<reference evidence="5 6" key="2">
    <citation type="journal article" date="2009" name="PLoS ONE">
        <title>An integrated genetic and cytogenetic map of the cucumber genome.</title>
        <authorList>
            <person name="Ren Y."/>
            <person name="Zhang Z."/>
            <person name="Liu J."/>
            <person name="Staub J.E."/>
            <person name="Han Y."/>
            <person name="Cheng Z."/>
            <person name="Li X."/>
            <person name="Lu J."/>
            <person name="Miao H."/>
            <person name="Kang H."/>
            <person name="Xie B."/>
            <person name="Gu X."/>
            <person name="Wang X."/>
            <person name="Du Y."/>
            <person name="Jin W."/>
            <person name="Huang S."/>
        </authorList>
    </citation>
    <scope>NUCLEOTIDE SEQUENCE [LARGE SCALE GENOMIC DNA]</scope>
    <source>
        <strain evidence="6">cv. 9930</strain>
    </source>
</reference>
<dbReference type="InterPro" id="IPR036318">
    <property type="entry name" value="FAD-bd_PCMH-like_sf"/>
</dbReference>
<dbReference type="SUPFAM" id="SSF56176">
    <property type="entry name" value="FAD-binding/transporter-associated domain-like"/>
    <property type="match status" value="1"/>
</dbReference>
<evidence type="ECO:0000256" key="1">
    <source>
        <dbReference type="ARBA" id="ARBA00022737"/>
    </source>
</evidence>
<dbReference type="Proteomes" id="UP000029981">
    <property type="component" value="Chromosome 3"/>
</dbReference>
<feature type="compositionally biased region" description="Polar residues" evidence="3">
    <location>
        <begin position="460"/>
        <end position="473"/>
    </location>
</feature>
<dbReference type="Gene3D" id="3.30.465.10">
    <property type="match status" value="1"/>
</dbReference>
<evidence type="ECO:0000256" key="2">
    <source>
        <dbReference type="ARBA" id="ARBA00023122"/>
    </source>
</evidence>
<dbReference type="Gramene" id="KGN59102">
    <property type="protein sequence ID" value="KGN59102"/>
    <property type="gene ID" value="Csa_3G769670"/>
</dbReference>
<dbReference type="Pfam" id="PF03471">
    <property type="entry name" value="CorC_HlyC"/>
    <property type="match status" value="1"/>
</dbReference>
<dbReference type="SMART" id="SM01091">
    <property type="entry name" value="CorC_HlyC"/>
    <property type="match status" value="1"/>
</dbReference>
<protein>
    <recommendedName>
        <fullName evidence="4">Transporter-associated domain-containing protein</fullName>
    </recommendedName>
</protein>
<dbReference type="SUPFAM" id="SSF56219">
    <property type="entry name" value="DNase I-like"/>
    <property type="match status" value="1"/>
</dbReference>
<sequence length="495" mass="57375">MGIKWQENFEISKALIIMREKVLKLWASLLPNVKVKRLNGWDKRRLIKEIFRQENLDIVILMETNGGDFDFQFIGGLWKSRRVDWESLNSIGKSGVIKGACSISISFRWRDGENIWVTGVYCPPRIQGRDQFLNEMDYLFGLCGPIWEEELDLLENSTASLREAIGIDEEFLSVNWVNLFAEWWNTSLQGHQEGFRFMGKLRNLQKKLELWNKEVVGDIRIQKREIPEKIKDWRQRVKVEWSKDGDGNTLLFHRLVSSQNSRNRIGPLKNELGENTRDDKSIKEQVTSFFFWLYTPHVHSRPFVQIVTLEDVVEEIVGEIFDENDSKEEIQKKTGYIVMRADGVYDVDANTAIDQLSEDLNIKMPEGHQYETVSGFVCEAFGYIPRTGESVKVVLEKEDDEEESNPENKNQKERHLIFNIEILAGNARKVSAVRFERVNDDNGEVAHLVPKVMKKKWSSNDESGSVENDNLLSSEGVDDSLSREHQNDDHSSDRN</sequence>
<proteinExistence type="predicted"/>
<dbReference type="STRING" id="3659.A0A0A0LEI5"/>
<dbReference type="AlphaFoldDB" id="A0A0A0LEI5"/>
<gene>
    <name evidence="5" type="ORF">Csa_3G769670</name>
</gene>
<keyword evidence="1" id="KW-0677">Repeat</keyword>
<evidence type="ECO:0000259" key="4">
    <source>
        <dbReference type="SMART" id="SM01091"/>
    </source>
</evidence>
<feature type="domain" description="Transporter-associated" evidence="4">
    <location>
        <begin position="338"/>
        <end position="439"/>
    </location>
</feature>
<evidence type="ECO:0000313" key="6">
    <source>
        <dbReference type="Proteomes" id="UP000029981"/>
    </source>
</evidence>
<dbReference type="Gene3D" id="3.90.1280.20">
    <property type="match status" value="1"/>
</dbReference>
<reference evidence="5 6" key="4">
    <citation type="journal article" date="2011" name="BMC Genomics">
        <title>RNA-Seq improves annotation of protein-coding genes in the cucumber genome.</title>
        <authorList>
            <person name="Li Z."/>
            <person name="Zhang Z."/>
            <person name="Yan P."/>
            <person name="Huang S."/>
            <person name="Fei Z."/>
            <person name="Lin K."/>
        </authorList>
    </citation>
    <scope>NUCLEOTIDE SEQUENCE [LARGE SCALE GENOMIC DNA]</scope>
    <source>
        <strain evidence="6">cv. 9930</strain>
    </source>
</reference>
<dbReference type="InterPro" id="IPR016169">
    <property type="entry name" value="FAD-bd_PCMH_sub2"/>
</dbReference>
<reference evidence="5 6" key="3">
    <citation type="journal article" date="2010" name="BMC Genomics">
        <title>Transcriptome sequencing and comparative analysis of cucumber flowers with different sex types.</title>
        <authorList>
            <person name="Guo S."/>
            <person name="Zheng Y."/>
            <person name="Joung J.G."/>
            <person name="Liu S."/>
            <person name="Zhang Z."/>
            <person name="Crasta O.R."/>
            <person name="Sobral B.W."/>
            <person name="Xu Y."/>
            <person name="Huang S."/>
            <person name="Fei Z."/>
        </authorList>
    </citation>
    <scope>NUCLEOTIDE SEQUENCE [LARGE SCALE GENOMIC DNA]</scope>
    <source>
        <strain evidence="6">cv. 9930</strain>
    </source>
</reference>
<dbReference type="EMBL" id="CM002924">
    <property type="protein sequence ID" value="KGN59102.1"/>
    <property type="molecule type" value="Genomic_DNA"/>
</dbReference>
<name>A0A0A0LEI5_CUCSA</name>
<reference evidence="5 6" key="1">
    <citation type="journal article" date="2009" name="Nat. Genet.">
        <title>The genome of the cucumber, Cucumis sativus L.</title>
        <authorList>
            <person name="Huang S."/>
            <person name="Li R."/>
            <person name="Zhang Z."/>
            <person name="Li L."/>
            <person name="Gu X."/>
            <person name="Fan W."/>
            <person name="Lucas W.J."/>
            <person name="Wang X."/>
            <person name="Xie B."/>
            <person name="Ni P."/>
            <person name="Ren Y."/>
            <person name="Zhu H."/>
            <person name="Li J."/>
            <person name="Lin K."/>
            <person name="Jin W."/>
            <person name="Fei Z."/>
            <person name="Li G."/>
            <person name="Staub J."/>
            <person name="Kilian A."/>
            <person name="van der Vossen E.A."/>
            <person name="Wu Y."/>
            <person name="Guo J."/>
            <person name="He J."/>
            <person name="Jia Z."/>
            <person name="Ren Y."/>
            <person name="Tian G."/>
            <person name="Lu Y."/>
            <person name="Ruan J."/>
            <person name="Qian W."/>
            <person name="Wang M."/>
            <person name="Huang Q."/>
            <person name="Li B."/>
            <person name="Xuan Z."/>
            <person name="Cao J."/>
            <person name="Asan"/>
            <person name="Wu Z."/>
            <person name="Zhang J."/>
            <person name="Cai Q."/>
            <person name="Bai Y."/>
            <person name="Zhao B."/>
            <person name="Han Y."/>
            <person name="Li Y."/>
            <person name="Li X."/>
            <person name="Wang S."/>
            <person name="Shi Q."/>
            <person name="Liu S."/>
            <person name="Cho W.K."/>
            <person name="Kim J.Y."/>
            <person name="Xu Y."/>
            <person name="Heller-Uszynska K."/>
            <person name="Miao H."/>
            <person name="Cheng Z."/>
            <person name="Zhang S."/>
            <person name="Wu J."/>
            <person name="Yang Y."/>
            <person name="Kang H."/>
            <person name="Li M."/>
            <person name="Liang H."/>
            <person name="Ren X."/>
            <person name="Shi Z."/>
            <person name="Wen M."/>
            <person name="Jian M."/>
            <person name="Yang H."/>
            <person name="Zhang G."/>
            <person name="Yang Z."/>
            <person name="Chen R."/>
            <person name="Liu S."/>
            <person name="Li J."/>
            <person name="Ma L."/>
            <person name="Liu H."/>
            <person name="Zhou Y."/>
            <person name="Zhao J."/>
            <person name="Fang X."/>
            <person name="Li G."/>
            <person name="Fang L."/>
            <person name="Li Y."/>
            <person name="Liu D."/>
            <person name="Zheng H."/>
            <person name="Zhang Y."/>
            <person name="Qin N."/>
            <person name="Li Z."/>
            <person name="Yang G."/>
            <person name="Yang S."/>
            <person name="Bolund L."/>
            <person name="Kristiansen K."/>
            <person name="Zheng H."/>
            <person name="Li S."/>
            <person name="Zhang X."/>
            <person name="Yang H."/>
            <person name="Wang J."/>
            <person name="Sun R."/>
            <person name="Zhang B."/>
            <person name="Jiang S."/>
            <person name="Wang J."/>
            <person name="Du Y."/>
            <person name="Li S."/>
        </authorList>
    </citation>
    <scope>NUCLEOTIDE SEQUENCE [LARGE SCALE GENOMIC DNA]</scope>
    <source>
        <strain evidence="6">cv. 9930</strain>
    </source>
</reference>
<keyword evidence="6" id="KW-1185">Reference proteome</keyword>
<evidence type="ECO:0000256" key="3">
    <source>
        <dbReference type="SAM" id="MobiDB-lite"/>
    </source>
</evidence>
<evidence type="ECO:0000313" key="5">
    <source>
        <dbReference type="EMBL" id="KGN59102.1"/>
    </source>
</evidence>
<feature type="region of interest" description="Disordered" evidence="3">
    <location>
        <begin position="456"/>
        <end position="495"/>
    </location>
</feature>
<dbReference type="PANTHER" id="PTHR22777">
    <property type="entry name" value="HEMOLYSIN-RELATED"/>
    <property type="match status" value="1"/>
</dbReference>
<dbReference type="InterPro" id="IPR036691">
    <property type="entry name" value="Endo/exonu/phosph_ase_sf"/>
</dbReference>
<keyword evidence="2" id="KW-0129">CBS domain</keyword>
<organism evidence="5 6">
    <name type="scientific">Cucumis sativus</name>
    <name type="common">Cucumber</name>
    <dbReference type="NCBI Taxonomy" id="3659"/>
    <lineage>
        <taxon>Eukaryota</taxon>
        <taxon>Viridiplantae</taxon>
        <taxon>Streptophyta</taxon>
        <taxon>Embryophyta</taxon>
        <taxon>Tracheophyta</taxon>
        <taxon>Spermatophyta</taxon>
        <taxon>Magnoliopsida</taxon>
        <taxon>eudicotyledons</taxon>
        <taxon>Gunneridae</taxon>
        <taxon>Pentapetalae</taxon>
        <taxon>rosids</taxon>
        <taxon>fabids</taxon>
        <taxon>Cucurbitales</taxon>
        <taxon>Cucurbitaceae</taxon>
        <taxon>Benincaseae</taxon>
        <taxon>Cucumis</taxon>
    </lineage>
</organism>
<dbReference type="PANTHER" id="PTHR22777:SF17">
    <property type="entry name" value="UPF0053 PROTEIN SLL0260"/>
    <property type="match status" value="1"/>
</dbReference>
<dbReference type="GO" id="GO:0050660">
    <property type="term" value="F:flavin adenine dinucleotide binding"/>
    <property type="evidence" value="ECO:0007669"/>
    <property type="project" value="InterPro"/>
</dbReference>
<feature type="compositionally biased region" description="Basic and acidic residues" evidence="3">
    <location>
        <begin position="480"/>
        <end position="495"/>
    </location>
</feature>
<accession>A0A0A0LEI5</accession>
<dbReference type="InterPro" id="IPR005170">
    <property type="entry name" value="Transptr-assoc_dom"/>
</dbReference>